<feature type="region of interest" description="Disordered" evidence="1">
    <location>
        <begin position="1"/>
        <end position="140"/>
    </location>
</feature>
<dbReference type="EMBL" id="OB660378">
    <property type="protein sequence ID" value="CAD7224479.1"/>
    <property type="molecule type" value="Genomic_DNA"/>
</dbReference>
<feature type="compositionally biased region" description="Polar residues" evidence="1">
    <location>
        <begin position="75"/>
        <end position="108"/>
    </location>
</feature>
<dbReference type="AlphaFoldDB" id="A0A7R8W662"/>
<protein>
    <submittedName>
        <fullName evidence="2">Uncharacterized protein</fullName>
    </submittedName>
</protein>
<feature type="compositionally biased region" description="Polar residues" evidence="1">
    <location>
        <begin position="115"/>
        <end position="129"/>
    </location>
</feature>
<reference evidence="2" key="1">
    <citation type="submission" date="2020-11" db="EMBL/GenBank/DDBJ databases">
        <authorList>
            <person name="Tran Van P."/>
        </authorList>
    </citation>
    <scope>NUCLEOTIDE SEQUENCE</scope>
</reference>
<feature type="compositionally biased region" description="Polar residues" evidence="1">
    <location>
        <begin position="1"/>
        <end position="22"/>
    </location>
</feature>
<evidence type="ECO:0000256" key="1">
    <source>
        <dbReference type="SAM" id="MobiDB-lite"/>
    </source>
</evidence>
<accession>A0A7R8W662</accession>
<evidence type="ECO:0000313" key="2">
    <source>
        <dbReference type="EMBL" id="CAD7224479.1"/>
    </source>
</evidence>
<feature type="compositionally biased region" description="Basic residues" evidence="1">
    <location>
        <begin position="35"/>
        <end position="44"/>
    </location>
</feature>
<sequence length="236" mass="24796">MSSPTSYPCAASASSGDLTNSPDSEEKRKPGLLRGFRRFFKRRSAPSGTREKPLTEIQYDKATVPPPARFGASAGSLQTQSRDGLSMSHDSIFTGSPLSLGATENTGHQPHVSPSGPSSLTPVYSSRCHQPSVPIPSHRHPFPYPHGPYFPGGHSGYLASSGVAGPSSLGPGLGLAGPIATGRQIPRPFLGIECVVYLQKPHFDLSCGSIVDSAQLFVDSCGVENGALMMALMSFV</sequence>
<proteinExistence type="predicted"/>
<name>A0A7R8W662_9CRUS</name>
<gene>
    <name evidence="2" type="ORF">CTOB1V02_LOCUS2436</name>
</gene>
<organism evidence="2">
    <name type="scientific">Cyprideis torosa</name>
    <dbReference type="NCBI Taxonomy" id="163714"/>
    <lineage>
        <taxon>Eukaryota</taxon>
        <taxon>Metazoa</taxon>
        <taxon>Ecdysozoa</taxon>
        <taxon>Arthropoda</taxon>
        <taxon>Crustacea</taxon>
        <taxon>Oligostraca</taxon>
        <taxon>Ostracoda</taxon>
        <taxon>Podocopa</taxon>
        <taxon>Podocopida</taxon>
        <taxon>Cytherocopina</taxon>
        <taxon>Cytheroidea</taxon>
        <taxon>Cytherideidae</taxon>
        <taxon>Cyprideis</taxon>
    </lineage>
</organism>